<proteinExistence type="predicted"/>
<feature type="transmembrane region" description="Helical" evidence="1">
    <location>
        <begin position="12"/>
        <end position="31"/>
    </location>
</feature>
<name>A0A445BZS0_ARAHY</name>
<dbReference type="Proteomes" id="UP000289738">
    <property type="component" value="Chromosome A08"/>
</dbReference>
<keyword evidence="1" id="KW-1133">Transmembrane helix</keyword>
<dbReference type="AlphaFoldDB" id="A0A445BZS0"/>
<sequence length="166" mass="19264">MARNGVTRATTMLILGMFICFAIAEFHNTILEEPLSPLNYYIATADEELAKCIAECNRRVYMVRSGSKIRSGLEYFRDPGKGLKNRLSHYFGSGPNHNSGHPNSTRWPDPVFIRFLSSRKIFYLNSDVLNFILWGYHFEFQMEKREDVKLKDINFGCVSIIMKWSH</sequence>
<keyword evidence="3" id="KW-1185">Reference proteome</keyword>
<protein>
    <submittedName>
        <fullName evidence="2">Uncharacterized protein</fullName>
    </submittedName>
</protein>
<reference evidence="2 3" key="1">
    <citation type="submission" date="2019-01" db="EMBL/GenBank/DDBJ databases">
        <title>Sequencing of cultivated peanut Arachis hypogaea provides insights into genome evolution and oil improvement.</title>
        <authorList>
            <person name="Chen X."/>
        </authorList>
    </citation>
    <scope>NUCLEOTIDE SEQUENCE [LARGE SCALE GENOMIC DNA]</scope>
    <source>
        <strain evidence="3">cv. Fuhuasheng</strain>
        <tissue evidence="2">Leaves</tissue>
    </source>
</reference>
<keyword evidence="1" id="KW-0812">Transmembrane</keyword>
<dbReference type="EMBL" id="SDMP01000008">
    <property type="protein sequence ID" value="RYR44249.1"/>
    <property type="molecule type" value="Genomic_DNA"/>
</dbReference>
<accession>A0A445BZS0</accession>
<evidence type="ECO:0000313" key="3">
    <source>
        <dbReference type="Proteomes" id="UP000289738"/>
    </source>
</evidence>
<comment type="caution">
    <text evidence="2">The sequence shown here is derived from an EMBL/GenBank/DDBJ whole genome shotgun (WGS) entry which is preliminary data.</text>
</comment>
<gene>
    <name evidence="2" type="ORF">Ahy_A08g040618</name>
</gene>
<organism evidence="2 3">
    <name type="scientific">Arachis hypogaea</name>
    <name type="common">Peanut</name>
    <dbReference type="NCBI Taxonomy" id="3818"/>
    <lineage>
        <taxon>Eukaryota</taxon>
        <taxon>Viridiplantae</taxon>
        <taxon>Streptophyta</taxon>
        <taxon>Embryophyta</taxon>
        <taxon>Tracheophyta</taxon>
        <taxon>Spermatophyta</taxon>
        <taxon>Magnoliopsida</taxon>
        <taxon>eudicotyledons</taxon>
        <taxon>Gunneridae</taxon>
        <taxon>Pentapetalae</taxon>
        <taxon>rosids</taxon>
        <taxon>fabids</taxon>
        <taxon>Fabales</taxon>
        <taxon>Fabaceae</taxon>
        <taxon>Papilionoideae</taxon>
        <taxon>50 kb inversion clade</taxon>
        <taxon>dalbergioids sensu lato</taxon>
        <taxon>Dalbergieae</taxon>
        <taxon>Pterocarpus clade</taxon>
        <taxon>Arachis</taxon>
    </lineage>
</organism>
<evidence type="ECO:0000256" key="1">
    <source>
        <dbReference type="SAM" id="Phobius"/>
    </source>
</evidence>
<evidence type="ECO:0000313" key="2">
    <source>
        <dbReference type="EMBL" id="RYR44249.1"/>
    </source>
</evidence>
<keyword evidence="1" id="KW-0472">Membrane</keyword>